<keyword evidence="3" id="KW-0378">Hydrolase</keyword>
<dbReference type="RefSeq" id="XP_033403056.1">
    <property type="nucleotide sequence ID" value="XM_033536305.1"/>
</dbReference>
<dbReference type="AlphaFoldDB" id="A0A6A6BU49"/>
<evidence type="ECO:0000313" key="3">
    <source>
        <dbReference type="EMBL" id="KAF2147348.1"/>
    </source>
</evidence>
<dbReference type="InterPro" id="IPR024655">
    <property type="entry name" value="Asl1_glyco_hydro_catalytic"/>
</dbReference>
<protein>
    <submittedName>
        <fullName evidence="3">Glycoside hydrolase family 128 protein</fullName>
    </submittedName>
</protein>
<feature type="domain" description="Asl1-like glycosyl hydrolase catalytic" evidence="2">
    <location>
        <begin position="40"/>
        <end position="272"/>
    </location>
</feature>
<dbReference type="PANTHER" id="PTHR34154">
    <property type="entry name" value="ALKALI-SENSITIVE LINKAGE PROTEIN 1"/>
    <property type="match status" value="1"/>
</dbReference>
<dbReference type="InterPro" id="IPR053183">
    <property type="entry name" value="ASL1"/>
</dbReference>
<dbReference type="Proteomes" id="UP000799438">
    <property type="component" value="Unassembled WGS sequence"/>
</dbReference>
<dbReference type="Pfam" id="PF11790">
    <property type="entry name" value="Glyco_hydro_cc"/>
    <property type="match status" value="1"/>
</dbReference>
<keyword evidence="4" id="KW-1185">Reference proteome</keyword>
<dbReference type="OrthoDB" id="43654at2759"/>
<accession>A0A6A6BU49</accession>
<dbReference type="GO" id="GO:0071966">
    <property type="term" value="P:fungal-type cell wall polysaccharide metabolic process"/>
    <property type="evidence" value="ECO:0007669"/>
    <property type="project" value="TreeGrafter"/>
</dbReference>
<gene>
    <name evidence="3" type="ORF">K452DRAFT_217684</name>
</gene>
<dbReference type="GO" id="GO:0009277">
    <property type="term" value="C:fungal-type cell wall"/>
    <property type="evidence" value="ECO:0007669"/>
    <property type="project" value="TreeGrafter"/>
</dbReference>
<proteinExistence type="predicted"/>
<dbReference type="GO" id="GO:0016787">
    <property type="term" value="F:hydrolase activity"/>
    <property type="evidence" value="ECO:0007669"/>
    <property type="project" value="UniProtKB-KW"/>
</dbReference>
<feature type="non-terminal residue" evidence="3">
    <location>
        <position position="1"/>
    </location>
</feature>
<dbReference type="GeneID" id="54293801"/>
<name>A0A6A6BU49_9PEZI</name>
<dbReference type="Gene3D" id="3.20.20.80">
    <property type="entry name" value="Glycosidases"/>
    <property type="match status" value="1"/>
</dbReference>
<evidence type="ECO:0000313" key="4">
    <source>
        <dbReference type="Proteomes" id="UP000799438"/>
    </source>
</evidence>
<feature type="region of interest" description="Disordered" evidence="1">
    <location>
        <begin position="1"/>
        <end position="37"/>
    </location>
</feature>
<dbReference type="SUPFAM" id="SSF51445">
    <property type="entry name" value="(Trans)glycosidases"/>
    <property type="match status" value="1"/>
</dbReference>
<reference evidence="3" key="1">
    <citation type="journal article" date="2020" name="Stud. Mycol.">
        <title>101 Dothideomycetes genomes: a test case for predicting lifestyles and emergence of pathogens.</title>
        <authorList>
            <person name="Haridas S."/>
            <person name="Albert R."/>
            <person name="Binder M."/>
            <person name="Bloem J."/>
            <person name="Labutti K."/>
            <person name="Salamov A."/>
            <person name="Andreopoulos B."/>
            <person name="Baker S."/>
            <person name="Barry K."/>
            <person name="Bills G."/>
            <person name="Bluhm B."/>
            <person name="Cannon C."/>
            <person name="Castanera R."/>
            <person name="Culley D."/>
            <person name="Daum C."/>
            <person name="Ezra D."/>
            <person name="Gonzalez J."/>
            <person name="Henrissat B."/>
            <person name="Kuo A."/>
            <person name="Liang C."/>
            <person name="Lipzen A."/>
            <person name="Lutzoni F."/>
            <person name="Magnuson J."/>
            <person name="Mondo S."/>
            <person name="Nolan M."/>
            <person name="Ohm R."/>
            <person name="Pangilinan J."/>
            <person name="Park H.-J."/>
            <person name="Ramirez L."/>
            <person name="Alfaro M."/>
            <person name="Sun H."/>
            <person name="Tritt A."/>
            <person name="Yoshinaga Y."/>
            <person name="Zwiers L.-H."/>
            <person name="Turgeon B."/>
            <person name="Goodwin S."/>
            <person name="Spatafora J."/>
            <person name="Crous P."/>
            <person name="Grigoriev I."/>
        </authorList>
    </citation>
    <scope>NUCLEOTIDE SEQUENCE</scope>
    <source>
        <strain evidence="3">CBS 121167</strain>
    </source>
</reference>
<sequence length="284" mass="30705">TPSSSAAAVTSAPASSVVSSSAVASATSTPSSSSGSAKRGLVYNTFSLISEFSASVSIGWMYNWAQTPGGTIPSTLEYVPQLWGLRTAYDTPDWKSNAEEQISLGSTHLMGYNEPDVEDGAGGSFLSATEAAEGWMTYMQPFAGKAKLVSPGVCNGEGVRPATGRNQGLDWLEDFVSACSSCTIDKINVHWYASYTGMGSDMETVVSYFKEYMEKAYKKFNKPLWVTEFELQGLDGVEGADEIEAKFIKEIDTYVASTAWIERYSYFKTETIVTKTALKTAYIS</sequence>
<dbReference type="EMBL" id="ML995474">
    <property type="protein sequence ID" value="KAF2147348.1"/>
    <property type="molecule type" value="Genomic_DNA"/>
</dbReference>
<evidence type="ECO:0000259" key="2">
    <source>
        <dbReference type="Pfam" id="PF11790"/>
    </source>
</evidence>
<organism evidence="3 4">
    <name type="scientific">Aplosporella prunicola CBS 121167</name>
    <dbReference type="NCBI Taxonomy" id="1176127"/>
    <lineage>
        <taxon>Eukaryota</taxon>
        <taxon>Fungi</taxon>
        <taxon>Dikarya</taxon>
        <taxon>Ascomycota</taxon>
        <taxon>Pezizomycotina</taxon>
        <taxon>Dothideomycetes</taxon>
        <taxon>Dothideomycetes incertae sedis</taxon>
        <taxon>Botryosphaeriales</taxon>
        <taxon>Aplosporellaceae</taxon>
        <taxon>Aplosporella</taxon>
    </lineage>
</organism>
<dbReference type="InterPro" id="IPR017853">
    <property type="entry name" value="GH"/>
</dbReference>
<dbReference type="PANTHER" id="PTHR34154:SF10">
    <property type="entry name" value="ASL1-LIKE GLYCOSYL HYDROLASE CATALYTIC DOMAIN-CONTAINING PROTEIN"/>
    <property type="match status" value="1"/>
</dbReference>
<evidence type="ECO:0000256" key="1">
    <source>
        <dbReference type="SAM" id="MobiDB-lite"/>
    </source>
</evidence>